<organism evidence="2 3">
    <name type="scientific">Mediterraneibacter gnavus</name>
    <name type="common">Ruminococcus gnavus</name>
    <dbReference type="NCBI Taxonomy" id="33038"/>
    <lineage>
        <taxon>Bacteria</taxon>
        <taxon>Bacillati</taxon>
        <taxon>Bacillota</taxon>
        <taxon>Clostridia</taxon>
        <taxon>Lachnospirales</taxon>
        <taxon>Lachnospiraceae</taxon>
        <taxon>Mediterraneibacter</taxon>
    </lineage>
</organism>
<gene>
    <name evidence="2" type="ORF">PNW85_18005</name>
</gene>
<name>A0AAW6DFF8_MEDGN</name>
<evidence type="ECO:0008006" key="4">
    <source>
        <dbReference type="Google" id="ProtNLM"/>
    </source>
</evidence>
<dbReference type="AlphaFoldDB" id="A0AAW6DFF8"/>
<protein>
    <recommendedName>
        <fullName evidence="4">Lipoprotein</fullName>
    </recommendedName>
</protein>
<dbReference type="EMBL" id="JAQMLA010000093">
    <property type="protein sequence ID" value="MDB8688511.1"/>
    <property type="molecule type" value="Genomic_DNA"/>
</dbReference>
<sequence length="306" mass="34193">MMKHFPLRFGIVILLISVLCGCELKPGKNNSDTNKQQEGNHVTIPDDNKIPDNHKTPESGKAEAEESELAVLQQQIAENGYGAGVSFLGYVDSELHMTELSNYLEAGLFMEKYPFLMDADCFMTEGQELYAIVPPNKKGQIMVYASEITEEGVYADDKSKSLFTGKPGEVLILKCNFSEIYSNVLVTVTDGGGAIEFRPSISLRDGHLAELEDVYDFTVYEDFPDGQSIEIALEMLYEIDEVRQALENGMSLMYIGNTDEIDGGSCMLFELGTDGEYQFVREQLYGVCDNRIYAYDVIGDAWNIIY</sequence>
<dbReference type="PROSITE" id="PS51257">
    <property type="entry name" value="PROKAR_LIPOPROTEIN"/>
    <property type="match status" value="1"/>
</dbReference>
<proteinExistence type="predicted"/>
<evidence type="ECO:0000256" key="1">
    <source>
        <dbReference type="SAM" id="MobiDB-lite"/>
    </source>
</evidence>
<accession>A0AAW6DFF8</accession>
<feature type="compositionally biased region" description="Basic and acidic residues" evidence="1">
    <location>
        <begin position="44"/>
        <end position="64"/>
    </location>
</feature>
<feature type="region of interest" description="Disordered" evidence="1">
    <location>
        <begin position="28"/>
        <end position="66"/>
    </location>
</feature>
<dbReference type="RefSeq" id="WP_272108295.1">
    <property type="nucleotide sequence ID" value="NZ_JAQMLA010000093.1"/>
</dbReference>
<comment type="caution">
    <text evidence="2">The sequence shown here is derived from an EMBL/GenBank/DDBJ whole genome shotgun (WGS) entry which is preliminary data.</text>
</comment>
<evidence type="ECO:0000313" key="3">
    <source>
        <dbReference type="Proteomes" id="UP001212160"/>
    </source>
</evidence>
<reference evidence="2" key="1">
    <citation type="submission" date="2023-01" db="EMBL/GenBank/DDBJ databases">
        <title>Human gut microbiome strain richness.</title>
        <authorList>
            <person name="Chen-Liaw A."/>
        </authorList>
    </citation>
    <scope>NUCLEOTIDE SEQUENCE</scope>
    <source>
        <strain evidence="2">RTP21484st1_H11_RTP21484_190118</strain>
    </source>
</reference>
<feature type="compositionally biased region" description="Polar residues" evidence="1">
    <location>
        <begin position="28"/>
        <end position="40"/>
    </location>
</feature>
<evidence type="ECO:0000313" key="2">
    <source>
        <dbReference type="EMBL" id="MDB8688511.1"/>
    </source>
</evidence>
<dbReference type="Proteomes" id="UP001212160">
    <property type="component" value="Unassembled WGS sequence"/>
</dbReference>